<reference evidence="8 9" key="1">
    <citation type="submission" date="2016-03" db="EMBL/GenBank/DDBJ databases">
        <title>Comparative genomics of the ectomycorrhizal sister species Rhizopogon vinicolor and Rhizopogon vesiculosus (Basidiomycota: Boletales) reveals a divergence of the mating type B locus.</title>
        <authorList>
            <person name="Mujic A.B."/>
            <person name="Kuo A."/>
            <person name="Tritt A."/>
            <person name="Lipzen A."/>
            <person name="Chen C."/>
            <person name="Johnson J."/>
            <person name="Sharma A."/>
            <person name="Barry K."/>
            <person name="Grigoriev I.V."/>
            <person name="Spatafora J.W."/>
        </authorList>
    </citation>
    <scope>NUCLEOTIDE SEQUENCE [LARGE SCALE GENOMIC DNA]</scope>
    <source>
        <strain evidence="8 9">AM-OR11-056</strain>
    </source>
</reference>
<proteinExistence type="inferred from homology"/>
<dbReference type="InterPro" id="IPR012258">
    <property type="entry name" value="Acyl-CoA_oxidase"/>
</dbReference>
<keyword evidence="9" id="KW-1185">Reference proteome</keyword>
<dbReference type="GO" id="GO:0033540">
    <property type="term" value="P:fatty acid beta-oxidation using acyl-CoA oxidase"/>
    <property type="evidence" value="ECO:0007669"/>
    <property type="project" value="TreeGrafter"/>
</dbReference>
<dbReference type="GO" id="GO:0003997">
    <property type="term" value="F:acyl-CoA oxidase activity"/>
    <property type="evidence" value="ECO:0007669"/>
    <property type="project" value="InterPro"/>
</dbReference>
<feature type="domain" description="Acyl-CoA oxidase C-alpha1" evidence="7">
    <location>
        <begin position="1"/>
        <end position="60"/>
    </location>
</feature>
<dbReference type="OrthoDB" id="538336at2759"/>
<dbReference type="STRING" id="180088.A0A1J8Q8C3"/>
<dbReference type="Pfam" id="PF22924">
    <property type="entry name" value="ACOX_C_alpha1"/>
    <property type="match status" value="1"/>
</dbReference>
<evidence type="ECO:0000256" key="5">
    <source>
        <dbReference type="ARBA" id="ARBA00023002"/>
    </source>
</evidence>
<dbReference type="InterPro" id="IPR002655">
    <property type="entry name" value="Acyl-CoA_oxidase_C"/>
</dbReference>
<dbReference type="Proteomes" id="UP000183567">
    <property type="component" value="Unassembled WGS sequence"/>
</dbReference>
<evidence type="ECO:0000313" key="8">
    <source>
        <dbReference type="EMBL" id="OJA09913.1"/>
    </source>
</evidence>
<keyword evidence="5" id="KW-0560">Oxidoreductase</keyword>
<accession>A0A1J8Q8C3</accession>
<dbReference type="GO" id="GO:0005504">
    <property type="term" value="F:fatty acid binding"/>
    <property type="evidence" value="ECO:0007669"/>
    <property type="project" value="TreeGrafter"/>
</dbReference>
<dbReference type="SUPFAM" id="SSF47203">
    <property type="entry name" value="Acyl-CoA dehydrogenase C-terminal domain-like"/>
    <property type="match status" value="2"/>
</dbReference>
<dbReference type="AlphaFoldDB" id="A0A1J8Q8C3"/>
<evidence type="ECO:0000313" key="9">
    <source>
        <dbReference type="Proteomes" id="UP000183567"/>
    </source>
</evidence>
<dbReference type="Gene3D" id="1.20.140.10">
    <property type="entry name" value="Butyryl-CoA Dehydrogenase, subunit A, domain 3"/>
    <property type="match status" value="1"/>
</dbReference>
<organism evidence="8 9">
    <name type="scientific">Rhizopogon vesiculosus</name>
    <dbReference type="NCBI Taxonomy" id="180088"/>
    <lineage>
        <taxon>Eukaryota</taxon>
        <taxon>Fungi</taxon>
        <taxon>Dikarya</taxon>
        <taxon>Basidiomycota</taxon>
        <taxon>Agaricomycotina</taxon>
        <taxon>Agaricomycetes</taxon>
        <taxon>Agaricomycetidae</taxon>
        <taxon>Boletales</taxon>
        <taxon>Suillineae</taxon>
        <taxon>Rhizopogonaceae</taxon>
        <taxon>Rhizopogon</taxon>
    </lineage>
</organism>
<feature type="non-terminal residue" evidence="8">
    <location>
        <position position="268"/>
    </location>
</feature>
<dbReference type="EMBL" id="LVVM01005719">
    <property type="protein sequence ID" value="OJA09913.1"/>
    <property type="molecule type" value="Genomic_DNA"/>
</dbReference>
<dbReference type="PANTHER" id="PTHR10909:SF250">
    <property type="entry name" value="PEROXISOMAL ACYL-COENZYME A OXIDASE 1"/>
    <property type="match status" value="1"/>
</dbReference>
<dbReference type="GO" id="GO:0055088">
    <property type="term" value="P:lipid homeostasis"/>
    <property type="evidence" value="ECO:0007669"/>
    <property type="project" value="TreeGrafter"/>
</dbReference>
<sequence>MHALLCGLKVLVSTHGVSDRSMGSHGYSTFTGVGHLYIDYLPSVTFEVDNFVLDGQVIRAATKLYNAVLSSTSAVTKLLPPSAYLHLLSANSTPPHELGMTSQSVIFLLEYRAALVVKNFPQTQVNDTSEDAKIGGRLYRLYLLTPAESALVDLFLVGLIHPMGAGDPTQDLHLYSLTTAEGALVYLFSVGLIHPTGAGDPTHDLRLAIKALCLEILPNAGLTDAFGFLDWSLDSALGVSDGRVYEAVWQRVQMEPMNKDQVTPAYAV</sequence>
<evidence type="ECO:0000256" key="2">
    <source>
        <dbReference type="ARBA" id="ARBA00006288"/>
    </source>
</evidence>
<evidence type="ECO:0000259" key="7">
    <source>
        <dbReference type="Pfam" id="PF22924"/>
    </source>
</evidence>
<protein>
    <submittedName>
        <fullName evidence="8">Uncharacterized protein</fullName>
    </submittedName>
</protein>
<gene>
    <name evidence="8" type="ORF">AZE42_12679</name>
</gene>
<feature type="domain" description="Acyl-CoA oxidase C-terminal" evidence="6">
    <location>
        <begin position="172"/>
        <end position="266"/>
    </location>
</feature>
<comment type="cofactor">
    <cofactor evidence="1">
        <name>FAD</name>
        <dbReference type="ChEBI" id="CHEBI:57692"/>
    </cofactor>
</comment>
<dbReference type="InterPro" id="IPR055060">
    <property type="entry name" value="ACOX_C_alpha1"/>
</dbReference>
<keyword evidence="4" id="KW-0274">FAD</keyword>
<dbReference type="PANTHER" id="PTHR10909">
    <property type="entry name" value="ELECTRON TRANSPORT OXIDOREDUCTASE"/>
    <property type="match status" value="1"/>
</dbReference>
<dbReference type="Pfam" id="PF01756">
    <property type="entry name" value="ACOX"/>
    <property type="match status" value="1"/>
</dbReference>
<dbReference type="GO" id="GO:0071949">
    <property type="term" value="F:FAD binding"/>
    <property type="evidence" value="ECO:0007669"/>
    <property type="project" value="InterPro"/>
</dbReference>
<dbReference type="InterPro" id="IPR036250">
    <property type="entry name" value="AcylCo_DH-like_C"/>
</dbReference>
<dbReference type="GO" id="GO:0005777">
    <property type="term" value="C:peroxisome"/>
    <property type="evidence" value="ECO:0007669"/>
    <property type="project" value="InterPro"/>
</dbReference>
<evidence type="ECO:0000259" key="6">
    <source>
        <dbReference type="Pfam" id="PF01756"/>
    </source>
</evidence>
<evidence type="ECO:0000256" key="3">
    <source>
        <dbReference type="ARBA" id="ARBA00022630"/>
    </source>
</evidence>
<keyword evidence="3" id="KW-0285">Flavoprotein</keyword>
<name>A0A1J8Q8C3_9AGAM</name>
<evidence type="ECO:0000256" key="1">
    <source>
        <dbReference type="ARBA" id="ARBA00001974"/>
    </source>
</evidence>
<comment type="similarity">
    <text evidence="2">Belongs to the acyl-CoA oxidase family.</text>
</comment>
<evidence type="ECO:0000256" key="4">
    <source>
        <dbReference type="ARBA" id="ARBA00022827"/>
    </source>
</evidence>
<comment type="caution">
    <text evidence="8">The sequence shown here is derived from an EMBL/GenBank/DDBJ whole genome shotgun (WGS) entry which is preliminary data.</text>
</comment>